<evidence type="ECO:0000313" key="2">
    <source>
        <dbReference type="EMBL" id="MFD0900911.1"/>
    </source>
</evidence>
<accession>A0ABW3EKQ6</accession>
<name>A0ABW3EKQ6_9ACTN</name>
<gene>
    <name evidence="2" type="ORF">ACFQ11_10955</name>
</gene>
<dbReference type="EMBL" id="JBHTJA010000015">
    <property type="protein sequence ID" value="MFD0900911.1"/>
    <property type="molecule type" value="Genomic_DNA"/>
</dbReference>
<dbReference type="RefSeq" id="WP_378297906.1">
    <property type="nucleotide sequence ID" value="NZ_JBHTJA010000015.1"/>
</dbReference>
<keyword evidence="3" id="KW-1185">Reference proteome</keyword>
<proteinExistence type="predicted"/>
<comment type="caution">
    <text evidence="2">The sequence shown here is derived from an EMBL/GenBank/DDBJ whole genome shotgun (WGS) entry which is preliminary data.</text>
</comment>
<evidence type="ECO:0000259" key="1">
    <source>
        <dbReference type="Pfam" id="PF04149"/>
    </source>
</evidence>
<evidence type="ECO:0000313" key="3">
    <source>
        <dbReference type="Proteomes" id="UP001596972"/>
    </source>
</evidence>
<dbReference type="Pfam" id="PF04149">
    <property type="entry name" value="DUF397"/>
    <property type="match status" value="1"/>
</dbReference>
<protein>
    <submittedName>
        <fullName evidence="2">DUF397 domain-containing protein</fullName>
    </submittedName>
</protein>
<dbReference type="InterPro" id="IPR007278">
    <property type="entry name" value="DUF397"/>
</dbReference>
<dbReference type="Proteomes" id="UP001596972">
    <property type="component" value="Unassembled WGS sequence"/>
</dbReference>
<sequence length="58" mass="6330">MTHLVWRKASRSVDGTSAQCVELAALPDGVGVRDSKDPDGGHLTLTPAAFRRLVKQWK</sequence>
<feature type="domain" description="DUF397" evidence="1">
    <location>
        <begin position="4"/>
        <end position="56"/>
    </location>
</feature>
<organism evidence="2 3">
    <name type="scientific">Actinomadura sediminis</name>
    <dbReference type="NCBI Taxonomy" id="1038904"/>
    <lineage>
        <taxon>Bacteria</taxon>
        <taxon>Bacillati</taxon>
        <taxon>Actinomycetota</taxon>
        <taxon>Actinomycetes</taxon>
        <taxon>Streptosporangiales</taxon>
        <taxon>Thermomonosporaceae</taxon>
        <taxon>Actinomadura</taxon>
    </lineage>
</organism>
<reference evidence="3" key="1">
    <citation type="journal article" date="2019" name="Int. J. Syst. Evol. Microbiol.">
        <title>The Global Catalogue of Microorganisms (GCM) 10K type strain sequencing project: providing services to taxonomists for standard genome sequencing and annotation.</title>
        <authorList>
            <consortium name="The Broad Institute Genomics Platform"/>
            <consortium name="The Broad Institute Genome Sequencing Center for Infectious Disease"/>
            <person name="Wu L."/>
            <person name="Ma J."/>
        </authorList>
    </citation>
    <scope>NUCLEOTIDE SEQUENCE [LARGE SCALE GENOMIC DNA]</scope>
    <source>
        <strain evidence="3">JCM 31202</strain>
    </source>
</reference>